<sequence>MNNTNFEDLRGSNVLITGAFGFTGKHLLQKLIELECKIIAPLSQNSSSKIDNAPTGNVTYPIYDGTYESLSFLENNTIDFIFHLASYQSSNKEITEIEKMIDSNINFGIHILKLASKCSCKLFVNTESYFQFDEEGSYWPRNIYSASKQAFTDILQVFNKDGLAVTSLVLFDVYGPDDQRDKIFS</sequence>
<proteinExistence type="predicted"/>
<dbReference type="SUPFAM" id="SSF51735">
    <property type="entry name" value="NAD(P)-binding Rossmann-fold domains"/>
    <property type="match status" value="1"/>
</dbReference>
<reference evidence="2" key="1">
    <citation type="submission" date="2018-05" db="EMBL/GenBank/DDBJ databases">
        <authorList>
            <person name="Lanie J.A."/>
            <person name="Ng W.-L."/>
            <person name="Kazmierczak K.M."/>
            <person name="Andrzejewski T.M."/>
            <person name="Davidsen T.M."/>
            <person name="Wayne K.J."/>
            <person name="Tettelin H."/>
            <person name="Glass J.I."/>
            <person name="Rusch D."/>
            <person name="Podicherti R."/>
            <person name="Tsui H.-C.T."/>
            <person name="Winkler M.E."/>
        </authorList>
    </citation>
    <scope>NUCLEOTIDE SEQUENCE</scope>
</reference>
<evidence type="ECO:0000313" key="2">
    <source>
        <dbReference type="EMBL" id="SVE42073.1"/>
    </source>
</evidence>
<dbReference type="Gene3D" id="3.40.50.720">
    <property type="entry name" value="NAD(P)-binding Rossmann-like Domain"/>
    <property type="match status" value="1"/>
</dbReference>
<dbReference type="InterPro" id="IPR050177">
    <property type="entry name" value="Lipid_A_modif_metabolic_enz"/>
</dbReference>
<protein>
    <recommendedName>
        <fullName evidence="1">NAD-dependent epimerase/dehydratase domain-containing protein</fullName>
    </recommendedName>
</protein>
<dbReference type="Pfam" id="PF01370">
    <property type="entry name" value="Epimerase"/>
    <property type="match status" value="1"/>
</dbReference>
<dbReference type="InterPro" id="IPR001509">
    <property type="entry name" value="Epimerase_deHydtase"/>
</dbReference>
<feature type="domain" description="NAD-dependent epimerase/dehydratase" evidence="1">
    <location>
        <begin position="14"/>
        <end position="179"/>
    </location>
</feature>
<evidence type="ECO:0000259" key="1">
    <source>
        <dbReference type="Pfam" id="PF01370"/>
    </source>
</evidence>
<dbReference type="PANTHER" id="PTHR43245">
    <property type="entry name" value="BIFUNCTIONAL POLYMYXIN RESISTANCE PROTEIN ARNA"/>
    <property type="match status" value="1"/>
</dbReference>
<dbReference type="AlphaFoldDB" id="A0A383DCM0"/>
<accession>A0A383DCM0</accession>
<gene>
    <name evidence="2" type="ORF">METZ01_LOCUS494927</name>
</gene>
<name>A0A383DCM0_9ZZZZ</name>
<dbReference type="InterPro" id="IPR036291">
    <property type="entry name" value="NAD(P)-bd_dom_sf"/>
</dbReference>
<organism evidence="2">
    <name type="scientific">marine metagenome</name>
    <dbReference type="NCBI Taxonomy" id="408172"/>
    <lineage>
        <taxon>unclassified sequences</taxon>
        <taxon>metagenomes</taxon>
        <taxon>ecological metagenomes</taxon>
    </lineage>
</organism>
<feature type="non-terminal residue" evidence="2">
    <location>
        <position position="185"/>
    </location>
</feature>
<dbReference type="PANTHER" id="PTHR43245:SF13">
    <property type="entry name" value="UDP-D-APIOSE_UDP-D-XYLOSE SYNTHASE 2"/>
    <property type="match status" value="1"/>
</dbReference>
<dbReference type="EMBL" id="UINC01216083">
    <property type="protein sequence ID" value="SVE42073.1"/>
    <property type="molecule type" value="Genomic_DNA"/>
</dbReference>
<feature type="non-terminal residue" evidence="2">
    <location>
        <position position="1"/>
    </location>
</feature>